<sequence length="440" mass="46926">MTHWRTLQTGCGFALLTLNELAEAVTVNMAEVSVCQDATFQIPTSRGAVCSGYGGAQPIGVQCPRVGDTALDACHPYLDSFNGVNCVAKEDAQCVRLEGRHAWGCTFPSTWCADMWKTPEETAHDSCLTWEFYEVASNVDLFDIAIEDAVDPAWFTKTSRVAKLYNCKTDSPAVVPIQDTAIPTTPSEIPVYTMAPVVTNTNAPQVETVVAAIVEAPVIVTSRPSEAPVLTEQVTAIPVVQESPVPTELTSWAPIVESPVPTNPPETSLPIAYLEPTPTETFASISPTSTLVPEESTSAPPETPTSPPATEIPTVTPFTDEVETLTPTYETLLPSTPVPELTRIPQTETSTVPITTSPPVPITTATPWYPTQTPPIVPETYEPASTTAPHIATLPATEMPQPTEIATPGPAQEYSQTPLATATLAPASTPPTETTFPPYV</sequence>
<accession>A0A0W8CF59</accession>
<dbReference type="EMBL" id="LNFP01002705">
    <property type="protein sequence ID" value="KUF82661.1"/>
    <property type="molecule type" value="Genomic_DNA"/>
</dbReference>
<evidence type="ECO:0000256" key="2">
    <source>
        <dbReference type="SAM" id="SignalP"/>
    </source>
</evidence>
<proteinExistence type="predicted"/>
<evidence type="ECO:0000313" key="3">
    <source>
        <dbReference type="EMBL" id="KUF82661.1"/>
    </source>
</evidence>
<feature type="region of interest" description="Disordered" evidence="1">
    <location>
        <begin position="289"/>
        <end position="314"/>
    </location>
</feature>
<gene>
    <name evidence="3" type="ORF">AM588_10008047</name>
</gene>
<protein>
    <submittedName>
        <fullName evidence="3">Uncharacterized protein</fullName>
    </submittedName>
</protein>
<feature type="signal peptide" evidence="2">
    <location>
        <begin position="1"/>
        <end position="24"/>
    </location>
</feature>
<organism evidence="3 4">
    <name type="scientific">Phytophthora nicotianae</name>
    <name type="common">Potato buckeye rot agent</name>
    <name type="synonym">Phytophthora parasitica</name>
    <dbReference type="NCBI Taxonomy" id="4792"/>
    <lineage>
        <taxon>Eukaryota</taxon>
        <taxon>Sar</taxon>
        <taxon>Stramenopiles</taxon>
        <taxon>Oomycota</taxon>
        <taxon>Peronosporomycetes</taxon>
        <taxon>Peronosporales</taxon>
        <taxon>Peronosporaceae</taxon>
        <taxon>Phytophthora</taxon>
    </lineage>
</organism>
<keyword evidence="2" id="KW-0732">Signal</keyword>
<reference evidence="3 4" key="1">
    <citation type="submission" date="2015-11" db="EMBL/GenBank/DDBJ databases">
        <title>Genomes and virulence difference between two physiological races of Phytophthora nicotianae.</title>
        <authorList>
            <person name="Liu H."/>
            <person name="Ma X."/>
            <person name="Yu H."/>
            <person name="Fang D."/>
            <person name="Li Y."/>
            <person name="Wang X."/>
            <person name="Wang W."/>
            <person name="Dong Y."/>
            <person name="Xiao B."/>
        </authorList>
    </citation>
    <scope>NUCLEOTIDE SEQUENCE [LARGE SCALE GENOMIC DNA]</scope>
    <source>
        <strain evidence="4">race 1</strain>
    </source>
</reference>
<dbReference type="AlphaFoldDB" id="A0A0W8CF59"/>
<evidence type="ECO:0000313" key="4">
    <source>
        <dbReference type="Proteomes" id="UP000054636"/>
    </source>
</evidence>
<name>A0A0W8CF59_PHYNI</name>
<evidence type="ECO:0000256" key="1">
    <source>
        <dbReference type="SAM" id="MobiDB-lite"/>
    </source>
</evidence>
<dbReference type="Proteomes" id="UP000054636">
    <property type="component" value="Unassembled WGS sequence"/>
</dbReference>
<feature type="chain" id="PRO_5006940481" evidence="2">
    <location>
        <begin position="25"/>
        <end position="440"/>
    </location>
</feature>
<comment type="caution">
    <text evidence="3">The sequence shown here is derived from an EMBL/GenBank/DDBJ whole genome shotgun (WGS) entry which is preliminary data.</text>
</comment>